<dbReference type="Pfam" id="PF25583">
    <property type="entry name" value="WCX"/>
    <property type="match status" value="1"/>
</dbReference>
<organism evidence="3">
    <name type="scientific">Candidatus Moduliflexus flocculans</name>
    <dbReference type="NCBI Taxonomy" id="1499966"/>
    <lineage>
        <taxon>Bacteria</taxon>
        <taxon>Candidatus Moduliflexota</taxon>
        <taxon>Candidatus Moduliflexia</taxon>
        <taxon>Candidatus Moduliflexales</taxon>
        <taxon>Candidatus Moduliflexaceae</taxon>
    </lineage>
</organism>
<dbReference type="HOGENOM" id="CLU_041141_4_1_0"/>
<dbReference type="PANTHER" id="PTHR34580">
    <property type="match status" value="1"/>
</dbReference>
<name>A0A081BL97_9BACT</name>
<accession>A0A081BL97</accession>
<feature type="domain" description="WYL" evidence="1">
    <location>
        <begin position="143"/>
        <end position="213"/>
    </location>
</feature>
<dbReference type="PROSITE" id="PS52050">
    <property type="entry name" value="WYL"/>
    <property type="match status" value="1"/>
</dbReference>
<dbReference type="EMBL" id="DF820457">
    <property type="protein sequence ID" value="GAK51163.1"/>
    <property type="molecule type" value="Genomic_DNA"/>
</dbReference>
<evidence type="ECO:0000259" key="2">
    <source>
        <dbReference type="Pfam" id="PF25583"/>
    </source>
</evidence>
<feature type="domain" description="WCX" evidence="2">
    <location>
        <begin position="246"/>
        <end position="323"/>
    </location>
</feature>
<reference evidence="3" key="1">
    <citation type="journal article" date="2015" name="PeerJ">
        <title>First genomic representation of candidate bacterial phylum KSB3 points to enhanced environmental sensing as a trigger of wastewater bulking.</title>
        <authorList>
            <person name="Sekiguchi Y."/>
            <person name="Ohashi A."/>
            <person name="Parks D.H."/>
            <person name="Yamauchi T."/>
            <person name="Tyson G.W."/>
            <person name="Hugenholtz P."/>
        </authorList>
    </citation>
    <scope>NUCLEOTIDE SEQUENCE [LARGE SCALE GENOMIC DNA]</scope>
</reference>
<dbReference type="InterPro" id="IPR057727">
    <property type="entry name" value="WCX_dom"/>
</dbReference>
<dbReference type="PANTHER" id="PTHR34580:SF9">
    <property type="entry name" value="SLL5097 PROTEIN"/>
    <property type="match status" value="1"/>
</dbReference>
<evidence type="ECO:0000313" key="4">
    <source>
        <dbReference type="Proteomes" id="UP000030700"/>
    </source>
</evidence>
<dbReference type="InterPro" id="IPR051534">
    <property type="entry name" value="CBASS_pafABC_assoc_protein"/>
</dbReference>
<dbReference type="AlphaFoldDB" id="A0A081BL97"/>
<evidence type="ECO:0000259" key="1">
    <source>
        <dbReference type="Pfam" id="PF13280"/>
    </source>
</evidence>
<protein>
    <submittedName>
        <fullName evidence="3">Transcriptional regulator</fullName>
    </submittedName>
</protein>
<gene>
    <name evidence="3" type="ORF">U14_02405</name>
</gene>
<dbReference type="STRING" id="1499966.U14_02405"/>
<keyword evidence="4" id="KW-1185">Reference proteome</keyword>
<dbReference type="Proteomes" id="UP000030700">
    <property type="component" value="Unassembled WGS sequence"/>
</dbReference>
<proteinExistence type="predicted"/>
<sequence>MASNLNMTNLLKIIAEIKTNPHQTPEELYSTFGISKAGFYKYKQRLAQEMEFEFHYERGQKCFVIDREPFLPTLNLELGELSALVLSTGQFYAAGGDSVVTYRALKAVQKLVATCAEPSVRRQLDLMLDETIANRGYGCKEQILQTVEQAIQQRNILRIHYFSHSEGMKILVHEVEPYLIFFKRRTLYMDAHCRTKWGTIRMYRLNRIRKAEILPQTSFEMREEYSFKQRHQHAFSIYTDYTEGEPTPVRIRFNRHKAPYIEEVLWHPSQKILPDPTHPGSILFEVTVSYPKEVVWWMRQWGSDAEVLEPLEMREYALELARQEARIYE</sequence>
<evidence type="ECO:0000313" key="3">
    <source>
        <dbReference type="EMBL" id="GAK51163.1"/>
    </source>
</evidence>
<dbReference type="Pfam" id="PF13280">
    <property type="entry name" value="WYL"/>
    <property type="match status" value="1"/>
</dbReference>
<dbReference type="InterPro" id="IPR026881">
    <property type="entry name" value="WYL_dom"/>
</dbReference>